<evidence type="ECO:0000256" key="1">
    <source>
        <dbReference type="SAM" id="Phobius"/>
    </source>
</evidence>
<sequence length="140" mass="16204">MDWLPWSLERTIALFLSLTFLLIGIQVTLFHYRQNFHRWVMWGPVIFAPIMFVVAGAYALKPQEWLFWLYVGLLVIGLADGLMGFYYHVKGIGSRVEGYKLRNFMIGPPIILPLLFVALSTLGLLTIYEQVVNHFQLMIP</sequence>
<feature type="transmembrane region" description="Helical" evidence="1">
    <location>
        <begin position="65"/>
        <end position="89"/>
    </location>
</feature>
<protein>
    <submittedName>
        <fullName evidence="2">Uncharacterized protein</fullName>
    </submittedName>
</protein>
<dbReference type="Proteomes" id="UP000095255">
    <property type="component" value="Unassembled WGS sequence"/>
</dbReference>
<reference evidence="2 3" key="1">
    <citation type="submission" date="2016-09" db="EMBL/GenBank/DDBJ databases">
        <title>Desulfuribacillus arsenicus sp. nov., an obligately anaerobic, dissimilatory arsenic- and antimonate-reducing bacterium isolated from anoxic sediments.</title>
        <authorList>
            <person name="Abin C.A."/>
            <person name="Hollibaugh J.T."/>
        </authorList>
    </citation>
    <scope>NUCLEOTIDE SEQUENCE [LARGE SCALE GENOMIC DNA]</scope>
    <source>
        <strain evidence="2 3">MLFW-2</strain>
    </source>
</reference>
<keyword evidence="1" id="KW-0812">Transmembrane</keyword>
<dbReference type="RefSeq" id="WP_069700972.1">
    <property type="nucleotide sequence ID" value="NZ_MJAT01000002.1"/>
</dbReference>
<evidence type="ECO:0000313" key="3">
    <source>
        <dbReference type="Proteomes" id="UP000095255"/>
    </source>
</evidence>
<dbReference type="EMBL" id="MJAT01000002">
    <property type="protein sequence ID" value="OEH86605.1"/>
    <property type="molecule type" value="Genomic_DNA"/>
</dbReference>
<dbReference type="OrthoDB" id="109833at2"/>
<comment type="caution">
    <text evidence="2">The sequence shown here is derived from an EMBL/GenBank/DDBJ whole genome shotgun (WGS) entry which is preliminary data.</text>
</comment>
<feature type="transmembrane region" description="Helical" evidence="1">
    <location>
        <begin position="110"/>
        <end position="128"/>
    </location>
</feature>
<accession>A0A1E5L8Y1</accession>
<evidence type="ECO:0000313" key="2">
    <source>
        <dbReference type="EMBL" id="OEH86605.1"/>
    </source>
</evidence>
<organism evidence="2 3">
    <name type="scientific">Desulfuribacillus stibiiarsenatis</name>
    <dbReference type="NCBI Taxonomy" id="1390249"/>
    <lineage>
        <taxon>Bacteria</taxon>
        <taxon>Bacillati</taxon>
        <taxon>Bacillota</taxon>
        <taxon>Desulfuribacillia</taxon>
        <taxon>Desulfuribacillales</taxon>
        <taxon>Desulfuribacillaceae</taxon>
        <taxon>Desulfuribacillus</taxon>
    </lineage>
</organism>
<proteinExistence type="predicted"/>
<dbReference type="AlphaFoldDB" id="A0A1E5L8Y1"/>
<keyword evidence="1" id="KW-0472">Membrane</keyword>
<feature type="transmembrane region" description="Helical" evidence="1">
    <location>
        <begin position="12"/>
        <end position="32"/>
    </location>
</feature>
<name>A0A1E5L8Y1_9FIRM</name>
<gene>
    <name evidence="2" type="ORF">BHU72_10120</name>
</gene>
<dbReference type="STRING" id="1390249.BHU72_10120"/>
<keyword evidence="1" id="KW-1133">Transmembrane helix</keyword>
<keyword evidence="3" id="KW-1185">Reference proteome</keyword>
<feature type="transmembrane region" description="Helical" evidence="1">
    <location>
        <begin position="39"/>
        <end position="59"/>
    </location>
</feature>